<dbReference type="SUPFAM" id="SSF55248">
    <property type="entry name" value="PCD-like"/>
    <property type="match status" value="1"/>
</dbReference>
<dbReference type="CDD" id="cd00488">
    <property type="entry name" value="PCD_DCoH"/>
    <property type="match status" value="1"/>
</dbReference>
<accession>A0ABX8U9F7</accession>
<evidence type="ECO:0000256" key="3">
    <source>
        <dbReference type="ARBA" id="ARBA00013252"/>
    </source>
</evidence>
<dbReference type="PANTHER" id="PTHR12599:SF0">
    <property type="entry name" value="PTERIN-4-ALPHA-CARBINOLAMINE DEHYDRATASE"/>
    <property type="match status" value="1"/>
</dbReference>
<dbReference type="EC" id="4.2.1.96" evidence="3"/>
<keyword evidence="7" id="KW-1185">Reference proteome</keyword>
<reference evidence="6 7" key="1">
    <citation type="journal article" date="2021" name="ACS Chem. Biol.">
        <title>Genomic-Led Discovery of a Novel Glycopeptide Antibiotic by Nonomuraea coxensis DSM 45129.</title>
        <authorList>
            <person name="Yushchuk O."/>
            <person name="Vior N.M."/>
            <person name="Andreo-Vidal A."/>
            <person name="Berini F."/>
            <person name="Ruckert C."/>
            <person name="Busche T."/>
            <person name="Binda E."/>
            <person name="Kalinowski J."/>
            <person name="Truman A.W."/>
            <person name="Marinelli F."/>
        </authorList>
    </citation>
    <scope>NUCLEOTIDE SEQUENCE [LARGE SCALE GENOMIC DNA]</scope>
    <source>
        <strain evidence="6 7">DSM 45129</strain>
    </source>
</reference>
<evidence type="ECO:0000256" key="5">
    <source>
        <dbReference type="ARBA" id="ARBA00023239"/>
    </source>
</evidence>
<evidence type="ECO:0000313" key="6">
    <source>
        <dbReference type="EMBL" id="QYC44389.1"/>
    </source>
</evidence>
<name>A0ABX8U9F7_9ACTN</name>
<evidence type="ECO:0000313" key="7">
    <source>
        <dbReference type="Proteomes" id="UP000824681"/>
    </source>
</evidence>
<dbReference type="PANTHER" id="PTHR12599">
    <property type="entry name" value="PTERIN-4-ALPHA-CARBINOLAMINE DEHYDRATASE"/>
    <property type="match status" value="1"/>
</dbReference>
<protein>
    <recommendedName>
        <fullName evidence="4">Putative pterin-4-alpha-carbinolamine dehydratase</fullName>
        <ecNumber evidence="3">4.2.1.96</ecNumber>
    </recommendedName>
</protein>
<dbReference type="InterPro" id="IPR001533">
    <property type="entry name" value="Pterin_deHydtase"/>
</dbReference>
<comment type="catalytic activity">
    <reaction evidence="1">
        <text>(4aS,6R)-4a-hydroxy-L-erythro-5,6,7,8-tetrahydrobiopterin = (6R)-L-erythro-6,7-dihydrobiopterin + H2O</text>
        <dbReference type="Rhea" id="RHEA:11920"/>
        <dbReference type="ChEBI" id="CHEBI:15377"/>
        <dbReference type="ChEBI" id="CHEBI:15642"/>
        <dbReference type="ChEBI" id="CHEBI:43120"/>
        <dbReference type="EC" id="4.2.1.96"/>
    </reaction>
</comment>
<dbReference type="InterPro" id="IPR036428">
    <property type="entry name" value="PCD_sf"/>
</dbReference>
<proteinExistence type="inferred from homology"/>
<dbReference type="Gene3D" id="3.30.1360.20">
    <property type="entry name" value="Transcriptional coactivator/pterin dehydratase"/>
    <property type="match status" value="1"/>
</dbReference>
<evidence type="ECO:0000256" key="2">
    <source>
        <dbReference type="ARBA" id="ARBA00006472"/>
    </source>
</evidence>
<sequence>MPESGGSLHARALAALPFPIPPSPEGDGPLGKNLMDVESRLKDLPAWRREGDEIRRTVEAPDFPTAIRIVDAIAVKAEELDHHPDIDIRWRTLRLALTTHDQGGLTELDFTLAAVIDAIAAEHGA</sequence>
<comment type="similarity">
    <text evidence="2">Belongs to the pterin-4-alpha-carbinolamine dehydratase family.</text>
</comment>
<organism evidence="6 7">
    <name type="scientific">Nonomuraea coxensis DSM 45129</name>
    <dbReference type="NCBI Taxonomy" id="1122611"/>
    <lineage>
        <taxon>Bacteria</taxon>
        <taxon>Bacillati</taxon>
        <taxon>Actinomycetota</taxon>
        <taxon>Actinomycetes</taxon>
        <taxon>Streptosporangiales</taxon>
        <taxon>Streptosporangiaceae</taxon>
        <taxon>Nonomuraea</taxon>
    </lineage>
</organism>
<dbReference type="Proteomes" id="UP000824681">
    <property type="component" value="Chromosome"/>
</dbReference>
<evidence type="ECO:0000256" key="4">
    <source>
        <dbReference type="ARBA" id="ARBA00021735"/>
    </source>
</evidence>
<dbReference type="EMBL" id="CP068985">
    <property type="protein sequence ID" value="QYC44389.1"/>
    <property type="molecule type" value="Genomic_DNA"/>
</dbReference>
<dbReference type="NCBIfam" id="NF002017">
    <property type="entry name" value="PRK00823.1-2"/>
    <property type="match status" value="1"/>
</dbReference>
<dbReference type="Pfam" id="PF01329">
    <property type="entry name" value="Pterin_4a"/>
    <property type="match status" value="1"/>
</dbReference>
<evidence type="ECO:0000256" key="1">
    <source>
        <dbReference type="ARBA" id="ARBA00001554"/>
    </source>
</evidence>
<gene>
    <name evidence="6" type="ORF">Nocox_34115</name>
</gene>
<keyword evidence="5 6" id="KW-0456">Lyase</keyword>
<dbReference type="GO" id="GO:0008124">
    <property type="term" value="F:4-alpha-hydroxytetrahydrobiopterin dehydratase activity"/>
    <property type="evidence" value="ECO:0007669"/>
    <property type="project" value="UniProtKB-EC"/>
</dbReference>